<protein>
    <recommendedName>
        <fullName evidence="1">PIN domain-containing protein</fullName>
    </recommendedName>
</protein>
<dbReference type="PANTHER" id="PTHR39677:SF4">
    <property type="entry name" value="RIBONUCLEASE VAPC6"/>
    <property type="match status" value="1"/>
</dbReference>
<dbReference type="Pfam" id="PF01850">
    <property type="entry name" value="PIN"/>
    <property type="match status" value="1"/>
</dbReference>
<dbReference type="EMBL" id="MGFU01000063">
    <property type="protein sequence ID" value="OGM11244.1"/>
    <property type="molecule type" value="Genomic_DNA"/>
</dbReference>
<reference evidence="2 3" key="1">
    <citation type="journal article" date="2016" name="Nat. Commun.">
        <title>Thousands of microbial genomes shed light on interconnected biogeochemical processes in an aquifer system.</title>
        <authorList>
            <person name="Anantharaman K."/>
            <person name="Brown C.T."/>
            <person name="Hug L.A."/>
            <person name="Sharon I."/>
            <person name="Castelle C.J."/>
            <person name="Probst A.J."/>
            <person name="Thomas B.C."/>
            <person name="Singh A."/>
            <person name="Wilkins M.J."/>
            <person name="Karaoz U."/>
            <person name="Brodie E.L."/>
            <person name="Williams K.H."/>
            <person name="Hubbard S.S."/>
            <person name="Banfield J.F."/>
        </authorList>
    </citation>
    <scope>NUCLEOTIDE SEQUENCE [LARGE SCALE GENOMIC DNA]</scope>
</reference>
<dbReference type="InterPro" id="IPR029060">
    <property type="entry name" value="PIN-like_dom_sf"/>
</dbReference>
<comment type="caution">
    <text evidence="2">The sequence shown here is derived from an EMBL/GenBank/DDBJ whole genome shotgun (WGS) entry which is preliminary data.</text>
</comment>
<organism evidence="2 3">
    <name type="scientific">Candidatus Woesebacteria bacterium RBG_16_39_8b</name>
    <dbReference type="NCBI Taxonomy" id="1802482"/>
    <lineage>
        <taxon>Bacteria</taxon>
        <taxon>Candidatus Woeseibacteriota</taxon>
    </lineage>
</organism>
<sequence length="128" mass="15336">MAKFVDANIILRYLLDDPEADSVERIFKKQKEIIVADIVIAEVIWTFTTFYKWRKDRFIPKIKSFLSPDFIKADKKILNVALDIFEKYKIDYIDAYLISLMEKKKVQSIYSFDRDFDKVQSVRRIEPK</sequence>
<evidence type="ECO:0000313" key="2">
    <source>
        <dbReference type="EMBL" id="OGM11244.1"/>
    </source>
</evidence>
<dbReference type="Proteomes" id="UP000179013">
    <property type="component" value="Unassembled WGS sequence"/>
</dbReference>
<proteinExistence type="predicted"/>
<name>A0A1F7X885_9BACT</name>
<dbReference type="PANTHER" id="PTHR39677">
    <property type="entry name" value="RIBONUCLEASE VAPC6"/>
    <property type="match status" value="1"/>
</dbReference>
<dbReference type="AlphaFoldDB" id="A0A1F7X885"/>
<dbReference type="SUPFAM" id="SSF88723">
    <property type="entry name" value="PIN domain-like"/>
    <property type="match status" value="1"/>
</dbReference>
<evidence type="ECO:0000259" key="1">
    <source>
        <dbReference type="SMART" id="SM00670"/>
    </source>
</evidence>
<feature type="domain" description="PIN" evidence="1">
    <location>
        <begin position="1"/>
        <end position="118"/>
    </location>
</feature>
<dbReference type="SMART" id="SM00670">
    <property type="entry name" value="PINc"/>
    <property type="match status" value="1"/>
</dbReference>
<gene>
    <name evidence="2" type="ORF">A2V80_03380</name>
</gene>
<accession>A0A1F7X885</accession>
<dbReference type="Gene3D" id="3.40.50.1010">
    <property type="entry name" value="5'-nuclease"/>
    <property type="match status" value="1"/>
</dbReference>
<evidence type="ECO:0000313" key="3">
    <source>
        <dbReference type="Proteomes" id="UP000179013"/>
    </source>
</evidence>
<dbReference type="InterPro" id="IPR002716">
    <property type="entry name" value="PIN_dom"/>
</dbReference>